<accession>A0A9J5WN15</accession>
<proteinExistence type="predicted"/>
<evidence type="ECO:0000313" key="1">
    <source>
        <dbReference type="EMBL" id="KAG5576564.1"/>
    </source>
</evidence>
<reference evidence="1 2" key="1">
    <citation type="submission" date="2020-09" db="EMBL/GenBank/DDBJ databases">
        <title>De no assembly of potato wild relative species, Solanum commersonii.</title>
        <authorList>
            <person name="Cho K."/>
        </authorList>
    </citation>
    <scope>NUCLEOTIDE SEQUENCE [LARGE SCALE GENOMIC DNA]</scope>
    <source>
        <strain evidence="1">LZ3.2</strain>
        <tissue evidence="1">Leaf</tissue>
    </source>
</reference>
<gene>
    <name evidence="1" type="ORF">H5410_056698</name>
</gene>
<protein>
    <submittedName>
        <fullName evidence="1">Uncharacterized protein</fullName>
    </submittedName>
</protein>
<name>A0A9J5WN15_SOLCO</name>
<comment type="caution">
    <text evidence="1">The sequence shown here is derived from an EMBL/GenBank/DDBJ whole genome shotgun (WGS) entry which is preliminary data.</text>
</comment>
<dbReference type="EMBL" id="JACXVP010000011">
    <property type="protein sequence ID" value="KAG5576564.1"/>
    <property type="molecule type" value="Genomic_DNA"/>
</dbReference>
<sequence>MWCWRDVGGNKLDEEASSGDFFLSRQQGKGRLQLGEVGYSHTLQKPRRLGLKDLKYRALWKRFILGKYSLFNRWTTEEVMGIFGCSVWKTIIRLWPHFKNNICIGVGDGWKTVLE</sequence>
<keyword evidence="2" id="KW-1185">Reference proteome</keyword>
<organism evidence="1 2">
    <name type="scientific">Solanum commersonii</name>
    <name type="common">Commerson's wild potato</name>
    <name type="synonym">Commerson's nightshade</name>
    <dbReference type="NCBI Taxonomy" id="4109"/>
    <lineage>
        <taxon>Eukaryota</taxon>
        <taxon>Viridiplantae</taxon>
        <taxon>Streptophyta</taxon>
        <taxon>Embryophyta</taxon>
        <taxon>Tracheophyta</taxon>
        <taxon>Spermatophyta</taxon>
        <taxon>Magnoliopsida</taxon>
        <taxon>eudicotyledons</taxon>
        <taxon>Gunneridae</taxon>
        <taxon>Pentapetalae</taxon>
        <taxon>asterids</taxon>
        <taxon>lamiids</taxon>
        <taxon>Solanales</taxon>
        <taxon>Solanaceae</taxon>
        <taxon>Solanoideae</taxon>
        <taxon>Solaneae</taxon>
        <taxon>Solanum</taxon>
    </lineage>
</organism>
<evidence type="ECO:0000313" key="2">
    <source>
        <dbReference type="Proteomes" id="UP000824120"/>
    </source>
</evidence>
<dbReference type="Proteomes" id="UP000824120">
    <property type="component" value="Chromosome 11"/>
</dbReference>
<dbReference type="AlphaFoldDB" id="A0A9J5WN15"/>
<dbReference type="OrthoDB" id="1306001at2759"/>